<protein>
    <submittedName>
        <fullName evidence="3">Serine hydrolase domain-containing protein</fullName>
    </submittedName>
</protein>
<dbReference type="Pfam" id="PF00144">
    <property type="entry name" value="Beta-lactamase"/>
    <property type="match status" value="1"/>
</dbReference>
<evidence type="ECO:0000256" key="1">
    <source>
        <dbReference type="SAM" id="SignalP"/>
    </source>
</evidence>
<dbReference type="Gene3D" id="3.40.710.10">
    <property type="entry name" value="DD-peptidase/beta-lactamase superfamily"/>
    <property type="match status" value="1"/>
</dbReference>
<feature type="signal peptide" evidence="1">
    <location>
        <begin position="1"/>
        <end position="26"/>
    </location>
</feature>
<organism evidence="3 4">
    <name type="scientific">Luteimonas vadosa</name>
    <dbReference type="NCBI Taxonomy" id="1165507"/>
    <lineage>
        <taxon>Bacteria</taxon>
        <taxon>Pseudomonadati</taxon>
        <taxon>Pseudomonadota</taxon>
        <taxon>Gammaproteobacteria</taxon>
        <taxon>Lysobacterales</taxon>
        <taxon>Lysobacteraceae</taxon>
        <taxon>Luteimonas</taxon>
    </lineage>
</organism>
<dbReference type="InterPro" id="IPR050789">
    <property type="entry name" value="Diverse_Enzym_Activities"/>
</dbReference>
<accession>A0ABP9E4J1</accession>
<feature type="chain" id="PRO_5045120612" evidence="1">
    <location>
        <begin position="27"/>
        <end position="393"/>
    </location>
</feature>
<gene>
    <name evidence="3" type="ORF">GCM10023332_21990</name>
</gene>
<keyword evidence="3" id="KW-0378">Hydrolase</keyword>
<proteinExistence type="predicted"/>
<dbReference type="Proteomes" id="UP001501323">
    <property type="component" value="Unassembled WGS sequence"/>
</dbReference>
<dbReference type="InterPro" id="IPR012338">
    <property type="entry name" value="Beta-lactam/transpept-like"/>
</dbReference>
<dbReference type="EMBL" id="BAABJY010000002">
    <property type="protein sequence ID" value="GAA4869030.1"/>
    <property type="molecule type" value="Genomic_DNA"/>
</dbReference>
<comment type="caution">
    <text evidence="3">The sequence shown here is derived from an EMBL/GenBank/DDBJ whole genome shotgun (WGS) entry which is preliminary data.</text>
</comment>
<dbReference type="InterPro" id="IPR001466">
    <property type="entry name" value="Beta-lactam-related"/>
</dbReference>
<dbReference type="PANTHER" id="PTHR43283:SF18">
    <property type="match status" value="1"/>
</dbReference>
<name>A0ABP9E4J1_9GAMM</name>
<reference evidence="4" key="1">
    <citation type="journal article" date="2019" name="Int. J. Syst. Evol. Microbiol.">
        <title>The Global Catalogue of Microorganisms (GCM) 10K type strain sequencing project: providing services to taxonomists for standard genome sequencing and annotation.</title>
        <authorList>
            <consortium name="The Broad Institute Genomics Platform"/>
            <consortium name="The Broad Institute Genome Sequencing Center for Infectious Disease"/>
            <person name="Wu L."/>
            <person name="Ma J."/>
        </authorList>
    </citation>
    <scope>NUCLEOTIDE SEQUENCE [LARGE SCALE GENOMIC DNA]</scope>
    <source>
        <strain evidence="4">JCM 18392</strain>
    </source>
</reference>
<keyword evidence="4" id="KW-1185">Reference proteome</keyword>
<keyword evidence="1" id="KW-0732">Signal</keyword>
<feature type="domain" description="Beta-lactamase-related" evidence="2">
    <location>
        <begin position="37"/>
        <end position="360"/>
    </location>
</feature>
<evidence type="ECO:0000313" key="4">
    <source>
        <dbReference type="Proteomes" id="UP001501323"/>
    </source>
</evidence>
<evidence type="ECO:0000313" key="3">
    <source>
        <dbReference type="EMBL" id="GAA4869030.1"/>
    </source>
</evidence>
<evidence type="ECO:0000259" key="2">
    <source>
        <dbReference type="Pfam" id="PF00144"/>
    </source>
</evidence>
<dbReference type="PANTHER" id="PTHR43283">
    <property type="entry name" value="BETA-LACTAMASE-RELATED"/>
    <property type="match status" value="1"/>
</dbReference>
<dbReference type="SUPFAM" id="SSF56601">
    <property type="entry name" value="beta-lactamase/transpeptidase-like"/>
    <property type="match status" value="1"/>
</dbReference>
<sequence>MMLKRQLARCFLALLAGCVITCPALAQTKTERIHALMAHYHALGRLHGAVLVAQDGKVVYEGGFGQADATWGIANAADVRYHVASVTKVLTAVLVLQQVERGTLRLDAPVAGYLPDFPVPIDARITVDHLLSNRSGLVDYVNDLDGDEYMARYEHRRVPAETLVAEMLQRPLEFAPGERFDYSNTGYVLLEVLLESVTGRPYCDLLREEVFAPAGMAASGCVSYEPVVARMATAYKRENGQLAHAPFFHALHADGVAYSTVRDLFRFDEALRAGRLLSPAMQAVMATPRIGDDRIGNFFGPGLEHFYGYGLEIHQRPGASPADRVTVVGHSGYYLGWSARLWRVPEDGIAIIVLNNQTLPTFYIELFDILYERPYRLPTEDELDAREGKKKEE</sequence>
<dbReference type="GO" id="GO:0016787">
    <property type="term" value="F:hydrolase activity"/>
    <property type="evidence" value="ECO:0007669"/>
    <property type="project" value="UniProtKB-KW"/>
</dbReference>